<protein>
    <recommendedName>
        <fullName evidence="4">Cytoplasmic protein</fullName>
    </recommendedName>
</protein>
<dbReference type="Pfam" id="PF17253">
    <property type="entry name" value="DUF5320"/>
    <property type="match status" value="1"/>
</dbReference>
<organism evidence="2 3">
    <name type="scientific">Candidatus Falkowbacteria bacterium RIFOXYA2_FULL_47_9</name>
    <dbReference type="NCBI Taxonomy" id="1797995"/>
    <lineage>
        <taxon>Bacteria</taxon>
        <taxon>Candidatus Falkowiibacteriota</taxon>
    </lineage>
</organism>
<reference evidence="2 3" key="1">
    <citation type="journal article" date="2016" name="Nat. Commun.">
        <title>Thousands of microbial genomes shed light on interconnected biogeochemical processes in an aquifer system.</title>
        <authorList>
            <person name="Anantharaman K."/>
            <person name="Brown C.T."/>
            <person name="Hug L.A."/>
            <person name="Sharon I."/>
            <person name="Castelle C.J."/>
            <person name="Probst A.J."/>
            <person name="Thomas B.C."/>
            <person name="Singh A."/>
            <person name="Wilkins M.J."/>
            <person name="Karaoz U."/>
            <person name="Brodie E.L."/>
            <person name="Williams K.H."/>
            <person name="Hubbard S.S."/>
            <person name="Banfield J.F."/>
        </authorList>
    </citation>
    <scope>NUCLEOTIDE SEQUENCE [LARGE SCALE GENOMIC DNA]</scope>
</reference>
<dbReference type="InterPro" id="IPR035205">
    <property type="entry name" value="DUF5320"/>
</dbReference>
<evidence type="ECO:0000256" key="1">
    <source>
        <dbReference type="SAM" id="Coils"/>
    </source>
</evidence>
<accession>A0A1F5SKL0</accession>
<gene>
    <name evidence="2" type="ORF">A2242_02375</name>
</gene>
<dbReference type="STRING" id="1797995.A2242_02375"/>
<feature type="coiled-coil region" evidence="1">
    <location>
        <begin position="75"/>
        <end position="102"/>
    </location>
</feature>
<evidence type="ECO:0008006" key="4">
    <source>
        <dbReference type="Google" id="ProtNLM"/>
    </source>
</evidence>
<name>A0A1F5SKL0_9BACT</name>
<dbReference type="EMBL" id="MFGC01000027">
    <property type="protein sequence ID" value="OGF27189.1"/>
    <property type="molecule type" value="Genomic_DNA"/>
</dbReference>
<evidence type="ECO:0000313" key="3">
    <source>
        <dbReference type="Proteomes" id="UP000178925"/>
    </source>
</evidence>
<proteinExistence type="predicted"/>
<keyword evidence="1" id="KW-0175">Coiled coil</keyword>
<comment type="caution">
    <text evidence="2">The sequence shown here is derived from an EMBL/GenBank/DDBJ whole genome shotgun (WGS) entry which is preliminary data.</text>
</comment>
<dbReference type="Proteomes" id="UP000178925">
    <property type="component" value="Unassembled WGS sequence"/>
</dbReference>
<evidence type="ECO:0000313" key="2">
    <source>
        <dbReference type="EMBL" id="OGF27189.1"/>
    </source>
</evidence>
<sequence length="104" mass="11589">MYIHNRQWLKAELPIKLRKGVKKYMSGLNGTGPMGYGPRIGRSLGFCGGGLRQGWGCRGGYGFGFRRFISPKNELAALEDEEKALTEELAAVREEKAALKDQKK</sequence>
<dbReference type="AlphaFoldDB" id="A0A1F5SKL0"/>